<keyword evidence="3" id="KW-1185">Reference proteome</keyword>
<dbReference type="Pfam" id="PF08241">
    <property type="entry name" value="Methyltransf_11"/>
    <property type="match status" value="1"/>
</dbReference>
<dbReference type="InterPro" id="IPR052356">
    <property type="entry name" value="Thiol_S-MT"/>
</dbReference>
<proteinExistence type="predicted"/>
<keyword evidence="2" id="KW-0808">Transferase</keyword>
<keyword evidence="2" id="KW-0489">Methyltransferase</keyword>
<evidence type="ECO:0000313" key="2">
    <source>
        <dbReference type="EMBL" id="MBS0125364.1"/>
    </source>
</evidence>
<dbReference type="InterPro" id="IPR029063">
    <property type="entry name" value="SAM-dependent_MTases_sf"/>
</dbReference>
<dbReference type="InterPro" id="IPR013216">
    <property type="entry name" value="Methyltransf_11"/>
</dbReference>
<reference evidence="2" key="1">
    <citation type="submission" date="2021-04" db="EMBL/GenBank/DDBJ databases">
        <authorList>
            <person name="Yoon J."/>
        </authorList>
    </citation>
    <scope>NUCLEOTIDE SEQUENCE</scope>
    <source>
        <strain evidence="2">KMU-90</strain>
    </source>
</reference>
<dbReference type="GO" id="GO:0032259">
    <property type="term" value="P:methylation"/>
    <property type="evidence" value="ECO:0007669"/>
    <property type="project" value="UniProtKB-KW"/>
</dbReference>
<dbReference type="PANTHER" id="PTHR45036">
    <property type="entry name" value="METHYLTRANSFERASE LIKE 7B"/>
    <property type="match status" value="1"/>
</dbReference>
<comment type="caution">
    <text evidence="2">The sequence shown here is derived from an EMBL/GenBank/DDBJ whole genome shotgun (WGS) entry which is preliminary data.</text>
</comment>
<sequence length="204" mass="22559">MRPENVETAYRRWAPIYDRTFGAVTQTARRRAVAVLNERPGRVLEVGCGTGLALPFYAEGQRVTGIDFSADMLVKAKARVANHRLGAVEALLRMDARQLDFADASFDQVAAMHVLSVVPEPSRVLSEIVRVLRPGGRLVVSNHFRRERGAQALAERLLAPFSETVGWHSDFAFEAVAETPGLVVERRQRMPPLGAMTLAVLKRA</sequence>
<organism evidence="2 3">
    <name type="scientific">Thetidibacter halocola</name>
    <dbReference type="NCBI Taxonomy" id="2827239"/>
    <lineage>
        <taxon>Bacteria</taxon>
        <taxon>Pseudomonadati</taxon>
        <taxon>Pseudomonadota</taxon>
        <taxon>Alphaproteobacteria</taxon>
        <taxon>Rhodobacterales</taxon>
        <taxon>Roseobacteraceae</taxon>
        <taxon>Thetidibacter</taxon>
    </lineage>
</organism>
<dbReference type="Proteomes" id="UP000681356">
    <property type="component" value="Unassembled WGS sequence"/>
</dbReference>
<dbReference type="EMBL" id="JAGTUU010000006">
    <property type="protein sequence ID" value="MBS0125364.1"/>
    <property type="molecule type" value="Genomic_DNA"/>
</dbReference>
<feature type="domain" description="Methyltransferase type 11" evidence="1">
    <location>
        <begin position="44"/>
        <end position="140"/>
    </location>
</feature>
<dbReference type="GO" id="GO:0008757">
    <property type="term" value="F:S-adenosylmethionine-dependent methyltransferase activity"/>
    <property type="evidence" value="ECO:0007669"/>
    <property type="project" value="InterPro"/>
</dbReference>
<evidence type="ECO:0000313" key="3">
    <source>
        <dbReference type="Proteomes" id="UP000681356"/>
    </source>
</evidence>
<protein>
    <submittedName>
        <fullName evidence="2">Methyltransferase domain-containing protein</fullName>
    </submittedName>
</protein>
<dbReference type="AlphaFoldDB" id="A0A8J7WHY1"/>
<evidence type="ECO:0000259" key="1">
    <source>
        <dbReference type="Pfam" id="PF08241"/>
    </source>
</evidence>
<accession>A0A8J7WHY1</accession>
<dbReference type="SUPFAM" id="SSF53335">
    <property type="entry name" value="S-adenosyl-L-methionine-dependent methyltransferases"/>
    <property type="match status" value="1"/>
</dbReference>
<dbReference type="CDD" id="cd02440">
    <property type="entry name" value="AdoMet_MTases"/>
    <property type="match status" value="1"/>
</dbReference>
<dbReference type="Gene3D" id="3.40.50.150">
    <property type="entry name" value="Vaccinia Virus protein VP39"/>
    <property type="match status" value="1"/>
</dbReference>
<dbReference type="PANTHER" id="PTHR45036:SF1">
    <property type="entry name" value="METHYLTRANSFERASE LIKE 7A"/>
    <property type="match status" value="1"/>
</dbReference>
<name>A0A8J7WHY1_9RHOB</name>
<dbReference type="RefSeq" id="WP_212537340.1">
    <property type="nucleotide sequence ID" value="NZ_JAGTUU010000006.1"/>
</dbReference>
<gene>
    <name evidence="2" type="ORF">KB874_14830</name>
</gene>